<comment type="similarity">
    <text evidence="1">Belongs to the glycosyltransferase 2 family.</text>
</comment>
<dbReference type="Gene3D" id="3.90.550.10">
    <property type="entry name" value="Spore Coat Polysaccharide Biosynthesis Protein SpsA, Chain A"/>
    <property type="match status" value="1"/>
</dbReference>
<keyword evidence="3 5" id="KW-0808">Transferase</keyword>
<dbReference type="GO" id="GO:0016757">
    <property type="term" value="F:glycosyltransferase activity"/>
    <property type="evidence" value="ECO:0007669"/>
    <property type="project" value="UniProtKB-KW"/>
</dbReference>
<dbReference type="CDD" id="cd06423">
    <property type="entry name" value="CESA_like"/>
    <property type="match status" value="1"/>
</dbReference>
<dbReference type="PANTHER" id="PTHR43630:SF1">
    <property type="entry name" value="POLY-BETA-1,6-N-ACETYL-D-GLUCOSAMINE SYNTHASE"/>
    <property type="match status" value="1"/>
</dbReference>
<feature type="transmembrane region" description="Helical" evidence="4">
    <location>
        <begin position="370"/>
        <end position="389"/>
    </location>
</feature>
<accession>A0A4V1AID0</accession>
<dbReference type="Pfam" id="PF13641">
    <property type="entry name" value="Glyco_tranf_2_3"/>
    <property type="match status" value="1"/>
</dbReference>
<dbReference type="EMBL" id="CP037940">
    <property type="protein sequence ID" value="QBO35075.1"/>
    <property type="molecule type" value="Genomic_DNA"/>
</dbReference>
<dbReference type="SUPFAM" id="SSF53448">
    <property type="entry name" value="Nucleotide-diphospho-sugar transferases"/>
    <property type="match status" value="1"/>
</dbReference>
<evidence type="ECO:0000256" key="1">
    <source>
        <dbReference type="ARBA" id="ARBA00006739"/>
    </source>
</evidence>
<organism evidence="5 6">
    <name type="scientific">Periweissella cryptocerci</name>
    <dbReference type="NCBI Taxonomy" id="2506420"/>
    <lineage>
        <taxon>Bacteria</taxon>
        <taxon>Bacillati</taxon>
        <taxon>Bacillota</taxon>
        <taxon>Bacilli</taxon>
        <taxon>Lactobacillales</taxon>
        <taxon>Lactobacillaceae</taxon>
        <taxon>Periweissella</taxon>
    </lineage>
</organism>
<evidence type="ECO:0000256" key="3">
    <source>
        <dbReference type="ARBA" id="ARBA00022679"/>
    </source>
</evidence>
<sequence length="404" mass="45451">MIIHLANGLNLFFIYYPIVMSFIWLVGALFFKLTHAPAKLVLVKPPSVAVIVPAYNESATIIEVVTALLKLNYANYQLILVNDQSTDDTLAKMQQLQLLHGENRIQIIDLPQNGGKARALNAALSMITTDYVYVVDADASTHPDALMWLVQRMETTPALGAATGRPIIRNRTSILGRVQTLEYLGIIGNIKEAQSFYFQQIMSISGVSALYRTQALQAIGGFDVQAMTEDIDATWRLYAAGWLVGYEPRAYTYILGPETMRGLFRQRSRWAVGGLEVLLKQLRTFTRQRWQGKAMLLDMLAGHLWMWLFVISIVQYVETCVLTQQLHLDGIVVSIYMVCGLLQFYVGMLQFRSSVQITLADLSVIPVYMFYYWLLNAMAALAAEFTLLFHKSGNGKWASPDRGL</sequence>
<keyword evidence="6" id="KW-1185">Reference proteome</keyword>
<dbReference type="InterPro" id="IPR029044">
    <property type="entry name" value="Nucleotide-diphossugar_trans"/>
</dbReference>
<gene>
    <name evidence="5" type="ORF">EQG49_00710</name>
</gene>
<protein>
    <submittedName>
        <fullName evidence="5">Glycosyltransferase</fullName>
    </submittedName>
</protein>
<dbReference type="Proteomes" id="UP000292886">
    <property type="component" value="Chromosome"/>
</dbReference>
<dbReference type="RefSeq" id="WP_133362155.1">
    <property type="nucleotide sequence ID" value="NZ_CP037940.1"/>
</dbReference>
<feature type="transmembrane region" description="Helical" evidence="4">
    <location>
        <begin position="295"/>
        <end position="316"/>
    </location>
</feature>
<dbReference type="PANTHER" id="PTHR43630">
    <property type="entry name" value="POLY-BETA-1,6-N-ACETYL-D-GLUCOSAMINE SYNTHASE"/>
    <property type="match status" value="1"/>
</dbReference>
<keyword evidence="4" id="KW-1133">Transmembrane helix</keyword>
<keyword evidence="2" id="KW-0328">Glycosyltransferase</keyword>
<dbReference type="AlphaFoldDB" id="A0A4V1AID0"/>
<reference evidence="6" key="1">
    <citation type="submission" date="2019-03" db="EMBL/GenBank/DDBJ databases">
        <title>Weissella sp. 26KH-42 Genome sequencing.</title>
        <authorList>
            <person name="Heo J."/>
            <person name="Kim S.-J."/>
            <person name="Kim J.-S."/>
            <person name="Hong S.-B."/>
            <person name="Kwon S.-W."/>
        </authorList>
    </citation>
    <scope>NUCLEOTIDE SEQUENCE [LARGE SCALE GENOMIC DNA]</scope>
    <source>
        <strain evidence="6">26KH-42</strain>
    </source>
</reference>
<keyword evidence="4" id="KW-0812">Transmembrane</keyword>
<feature type="transmembrane region" description="Helical" evidence="4">
    <location>
        <begin position="328"/>
        <end position="349"/>
    </location>
</feature>
<evidence type="ECO:0000313" key="6">
    <source>
        <dbReference type="Proteomes" id="UP000292886"/>
    </source>
</evidence>
<evidence type="ECO:0000256" key="4">
    <source>
        <dbReference type="SAM" id="Phobius"/>
    </source>
</evidence>
<dbReference type="OrthoDB" id="9766299at2"/>
<keyword evidence="4" id="KW-0472">Membrane</keyword>
<name>A0A4V1AID0_9LACO</name>
<dbReference type="KEGG" id="wei:EQG49_00710"/>
<proteinExistence type="inferred from homology"/>
<evidence type="ECO:0000313" key="5">
    <source>
        <dbReference type="EMBL" id="QBO35075.1"/>
    </source>
</evidence>
<feature type="transmembrane region" description="Helical" evidence="4">
    <location>
        <begin position="12"/>
        <end position="31"/>
    </location>
</feature>
<evidence type="ECO:0000256" key="2">
    <source>
        <dbReference type="ARBA" id="ARBA00022676"/>
    </source>
</evidence>